<reference evidence="1" key="2">
    <citation type="submission" date="2020-07" db="EMBL/GenBank/DDBJ databases">
        <authorList>
            <person name="Vera ALvarez R."/>
            <person name="Arias-Moreno D.M."/>
            <person name="Jimenez-Jacinto V."/>
            <person name="Jimenez-Bremont J.F."/>
            <person name="Swaminathan K."/>
            <person name="Moose S.P."/>
            <person name="Guerrero-Gonzalez M.L."/>
            <person name="Marino-Ramirez L."/>
            <person name="Landsman D."/>
            <person name="Rodriguez-Kessler M."/>
            <person name="Delgado-Sanchez P."/>
        </authorList>
    </citation>
    <scope>NUCLEOTIDE SEQUENCE</scope>
    <source>
        <tissue evidence="1">Cladode</tissue>
    </source>
</reference>
<sequence length="155" mass="17700">MELHNLHEICLVEPAIMFWKTKRASNISSALSFSSRSHLFTRPLNTPASGRYALNEQFSRSHICCLNLFIFSERSLSWLDFCSRNTNSIETHLSAASRRVLLALESMFHIRYEVTRMIFLSTCLIPAESITSLLSILEKSTWKRIDPKSSSKGGE</sequence>
<accession>A0A7C9A940</accession>
<reference evidence="1" key="1">
    <citation type="journal article" date="2013" name="J. Plant Res.">
        <title>Effect of fungi and light on seed germination of three Opuntia species from semiarid lands of central Mexico.</title>
        <authorList>
            <person name="Delgado-Sanchez P."/>
            <person name="Jimenez-Bremont J.F."/>
            <person name="Guerrero-Gonzalez Mde L."/>
            <person name="Flores J."/>
        </authorList>
    </citation>
    <scope>NUCLEOTIDE SEQUENCE</scope>
    <source>
        <tissue evidence="1">Cladode</tissue>
    </source>
</reference>
<name>A0A7C9A940_OPUST</name>
<evidence type="ECO:0000313" key="1">
    <source>
        <dbReference type="EMBL" id="MBA4662612.1"/>
    </source>
</evidence>
<dbReference type="EMBL" id="GISG01216966">
    <property type="protein sequence ID" value="MBA4662612.1"/>
    <property type="molecule type" value="Transcribed_RNA"/>
</dbReference>
<proteinExistence type="predicted"/>
<organism evidence="1">
    <name type="scientific">Opuntia streptacantha</name>
    <name type="common">Prickly pear cactus</name>
    <name type="synonym">Opuntia cardona</name>
    <dbReference type="NCBI Taxonomy" id="393608"/>
    <lineage>
        <taxon>Eukaryota</taxon>
        <taxon>Viridiplantae</taxon>
        <taxon>Streptophyta</taxon>
        <taxon>Embryophyta</taxon>
        <taxon>Tracheophyta</taxon>
        <taxon>Spermatophyta</taxon>
        <taxon>Magnoliopsida</taxon>
        <taxon>eudicotyledons</taxon>
        <taxon>Gunneridae</taxon>
        <taxon>Pentapetalae</taxon>
        <taxon>Caryophyllales</taxon>
        <taxon>Cactineae</taxon>
        <taxon>Cactaceae</taxon>
        <taxon>Opuntioideae</taxon>
        <taxon>Opuntia</taxon>
    </lineage>
</organism>
<dbReference type="AlphaFoldDB" id="A0A7C9A940"/>
<protein>
    <submittedName>
        <fullName evidence="1">Uncharacterized protein</fullName>
    </submittedName>
</protein>